<keyword evidence="7" id="KW-0805">Transcription regulation</keyword>
<dbReference type="PROSITE" id="PS50157">
    <property type="entry name" value="ZINC_FINGER_C2H2_2"/>
    <property type="match status" value="6"/>
</dbReference>
<keyword evidence="10" id="KW-0539">Nucleus</keyword>
<keyword evidence="9" id="KW-0804">Transcription</keyword>
<sequence length="371" mass="43862">MNINNCLSDQLIVKIEENIDEDFKVRKENHREFNQENLIDIEEIKVETNENLDDEFTSDMTEIGDIPIVKAEILFPTDEEVYKRTPVENYCTTILDDDDPLSVTETSFKYGENTEHQQSSRETSQQGFSFVNIEDIKRDLRTNFRDETEPSDRNNYTIIQNGLLKSYCCNLCPLKCRYKSHIDRHMMQHTGERPYACTMCPAKFTHRGNLNGHMRIHSGEKPFRCDICSKQFSEKSNIKRHIRIHMRVPKPYHCEICSKHFREVKYLKQHMQNIHVPKVDPPKPRVYKCLTCEAIFRQTSALKKHLLVHSKDQPFACDVCSIKFEYEDERDEHMVTHKLKFACEICPSKFVHRGNMVNHMRVYHPDVKLEK</sequence>
<dbReference type="OrthoDB" id="6077919at2759"/>
<feature type="domain" description="C2H2-type" evidence="12">
    <location>
        <begin position="195"/>
        <end position="222"/>
    </location>
</feature>
<evidence type="ECO:0000256" key="3">
    <source>
        <dbReference type="ARBA" id="ARBA00022723"/>
    </source>
</evidence>
<evidence type="ECO:0000256" key="1">
    <source>
        <dbReference type="ARBA" id="ARBA00003767"/>
    </source>
</evidence>
<dbReference type="InterPro" id="IPR013087">
    <property type="entry name" value="Znf_C2H2_type"/>
</dbReference>
<feature type="domain" description="C2H2-type" evidence="12">
    <location>
        <begin position="252"/>
        <end position="280"/>
    </location>
</feature>
<dbReference type="Proteomes" id="UP000786811">
    <property type="component" value="Unassembled WGS sequence"/>
</dbReference>
<evidence type="ECO:0000256" key="11">
    <source>
        <dbReference type="PROSITE-ProRule" id="PRU00042"/>
    </source>
</evidence>
<keyword evidence="3" id="KW-0479">Metal-binding</keyword>
<dbReference type="SUPFAM" id="SSF57667">
    <property type="entry name" value="beta-beta-alpha zinc fingers"/>
    <property type="match status" value="4"/>
</dbReference>
<feature type="domain" description="C2H2-type" evidence="12">
    <location>
        <begin position="223"/>
        <end position="245"/>
    </location>
</feature>
<gene>
    <name evidence="13" type="ORF">HICCMSTLAB_LOCUS5794</name>
</gene>
<organism evidence="13 14">
    <name type="scientific">Cotesia congregata</name>
    <name type="common">Parasitoid wasp</name>
    <name type="synonym">Apanteles congregatus</name>
    <dbReference type="NCBI Taxonomy" id="51543"/>
    <lineage>
        <taxon>Eukaryota</taxon>
        <taxon>Metazoa</taxon>
        <taxon>Ecdysozoa</taxon>
        <taxon>Arthropoda</taxon>
        <taxon>Hexapoda</taxon>
        <taxon>Insecta</taxon>
        <taxon>Pterygota</taxon>
        <taxon>Neoptera</taxon>
        <taxon>Endopterygota</taxon>
        <taxon>Hymenoptera</taxon>
        <taxon>Apocrita</taxon>
        <taxon>Ichneumonoidea</taxon>
        <taxon>Braconidae</taxon>
        <taxon>Microgastrinae</taxon>
        <taxon>Cotesia</taxon>
    </lineage>
</organism>
<evidence type="ECO:0000256" key="7">
    <source>
        <dbReference type="ARBA" id="ARBA00023015"/>
    </source>
</evidence>
<evidence type="ECO:0000256" key="2">
    <source>
        <dbReference type="ARBA" id="ARBA00004123"/>
    </source>
</evidence>
<evidence type="ECO:0000259" key="12">
    <source>
        <dbReference type="PROSITE" id="PS50157"/>
    </source>
</evidence>
<protein>
    <submittedName>
        <fullName evidence="13">Similar to ZNF677: Zinc finger protein 677 (Homo sapiens)</fullName>
    </submittedName>
</protein>
<feature type="domain" description="C2H2-type" evidence="12">
    <location>
        <begin position="167"/>
        <end position="194"/>
    </location>
</feature>
<evidence type="ECO:0000256" key="4">
    <source>
        <dbReference type="ARBA" id="ARBA00022737"/>
    </source>
</evidence>
<dbReference type="PANTHER" id="PTHR24394">
    <property type="entry name" value="ZINC FINGER PROTEIN"/>
    <property type="match status" value="1"/>
</dbReference>
<dbReference type="GO" id="GO:0003677">
    <property type="term" value="F:DNA binding"/>
    <property type="evidence" value="ECO:0007669"/>
    <property type="project" value="UniProtKB-KW"/>
</dbReference>
<dbReference type="Pfam" id="PF00096">
    <property type="entry name" value="zf-C2H2"/>
    <property type="match status" value="4"/>
</dbReference>
<keyword evidence="4" id="KW-0677">Repeat</keyword>
<reference evidence="13" key="1">
    <citation type="submission" date="2021-04" db="EMBL/GenBank/DDBJ databases">
        <authorList>
            <person name="Chebbi M.A.C M."/>
        </authorList>
    </citation>
    <scope>NUCLEOTIDE SEQUENCE</scope>
</reference>
<keyword evidence="6" id="KW-0862">Zinc</keyword>
<evidence type="ECO:0000256" key="6">
    <source>
        <dbReference type="ARBA" id="ARBA00022833"/>
    </source>
</evidence>
<dbReference type="AlphaFoldDB" id="A0A8J2HAX5"/>
<dbReference type="GO" id="GO:0005634">
    <property type="term" value="C:nucleus"/>
    <property type="evidence" value="ECO:0007669"/>
    <property type="project" value="UniProtKB-SubCell"/>
</dbReference>
<proteinExistence type="predicted"/>
<keyword evidence="8" id="KW-0238">DNA-binding</keyword>
<dbReference type="GO" id="GO:0000981">
    <property type="term" value="F:DNA-binding transcription factor activity, RNA polymerase II-specific"/>
    <property type="evidence" value="ECO:0007669"/>
    <property type="project" value="TreeGrafter"/>
</dbReference>
<dbReference type="Gene3D" id="3.30.160.60">
    <property type="entry name" value="Classic Zinc Finger"/>
    <property type="match status" value="6"/>
</dbReference>
<dbReference type="FunFam" id="3.30.160.60:FF:000097">
    <property type="entry name" value="Zinc finger protein"/>
    <property type="match status" value="1"/>
</dbReference>
<dbReference type="PANTHER" id="PTHR24394:SF29">
    <property type="entry name" value="MYONEURIN"/>
    <property type="match status" value="1"/>
</dbReference>
<comment type="caution">
    <text evidence="13">The sequence shown here is derived from an EMBL/GenBank/DDBJ whole genome shotgun (WGS) entry which is preliminary data.</text>
</comment>
<evidence type="ECO:0000256" key="9">
    <source>
        <dbReference type="ARBA" id="ARBA00023163"/>
    </source>
</evidence>
<comment type="function">
    <text evidence="1">May be involved in transcriptional regulation.</text>
</comment>
<evidence type="ECO:0000313" key="14">
    <source>
        <dbReference type="Proteomes" id="UP000786811"/>
    </source>
</evidence>
<evidence type="ECO:0000313" key="13">
    <source>
        <dbReference type="EMBL" id="CAG5090912.1"/>
    </source>
</evidence>
<name>A0A8J2HAX5_COTCN</name>
<feature type="domain" description="C2H2-type" evidence="12">
    <location>
        <begin position="287"/>
        <end position="314"/>
    </location>
</feature>
<keyword evidence="14" id="KW-1185">Reference proteome</keyword>
<feature type="domain" description="C2H2-type" evidence="12">
    <location>
        <begin position="341"/>
        <end position="369"/>
    </location>
</feature>
<dbReference type="SMART" id="SM00355">
    <property type="entry name" value="ZnF_C2H2"/>
    <property type="match status" value="7"/>
</dbReference>
<evidence type="ECO:0000256" key="10">
    <source>
        <dbReference type="ARBA" id="ARBA00023242"/>
    </source>
</evidence>
<dbReference type="EMBL" id="CAJNRD030001119">
    <property type="protein sequence ID" value="CAG5090912.1"/>
    <property type="molecule type" value="Genomic_DNA"/>
</dbReference>
<dbReference type="GO" id="GO:0008270">
    <property type="term" value="F:zinc ion binding"/>
    <property type="evidence" value="ECO:0007669"/>
    <property type="project" value="UniProtKB-KW"/>
</dbReference>
<dbReference type="PROSITE" id="PS00028">
    <property type="entry name" value="ZINC_FINGER_C2H2_1"/>
    <property type="match status" value="6"/>
</dbReference>
<dbReference type="InterPro" id="IPR036236">
    <property type="entry name" value="Znf_C2H2_sf"/>
</dbReference>
<keyword evidence="5 11" id="KW-0863">Zinc-finger</keyword>
<evidence type="ECO:0000256" key="5">
    <source>
        <dbReference type="ARBA" id="ARBA00022771"/>
    </source>
</evidence>
<evidence type="ECO:0000256" key="8">
    <source>
        <dbReference type="ARBA" id="ARBA00023125"/>
    </source>
</evidence>
<comment type="subcellular location">
    <subcellularLocation>
        <location evidence="2">Nucleus</location>
    </subcellularLocation>
</comment>
<dbReference type="FunFam" id="3.30.160.60:FF:000774">
    <property type="entry name" value="Zinc finger protein"/>
    <property type="match status" value="1"/>
</dbReference>
<accession>A0A8J2HAX5</accession>